<dbReference type="GO" id="GO:0008360">
    <property type="term" value="P:regulation of cell shape"/>
    <property type="evidence" value="ECO:0007669"/>
    <property type="project" value="UniProtKB-KW"/>
</dbReference>
<dbReference type="InterPro" id="IPR050644">
    <property type="entry name" value="PG_Glycine_Bridge_Synth"/>
</dbReference>
<keyword evidence="4" id="KW-0573">Peptidoglycan synthesis</keyword>
<dbReference type="GO" id="GO:0016755">
    <property type="term" value="F:aminoacyltransferase activity"/>
    <property type="evidence" value="ECO:0007669"/>
    <property type="project" value="InterPro"/>
</dbReference>
<gene>
    <name evidence="8" type="ORF">C2E25_09845</name>
</gene>
<evidence type="ECO:0000313" key="8">
    <source>
        <dbReference type="EMBL" id="PNU19964.1"/>
    </source>
</evidence>
<dbReference type="EMBL" id="PPFX01000020">
    <property type="protein sequence ID" value="PNU19964.1"/>
    <property type="molecule type" value="Genomic_DNA"/>
</dbReference>
<dbReference type="InterPro" id="IPR038740">
    <property type="entry name" value="BioF2-like_GNAT_dom"/>
</dbReference>
<sequence>MRIRVARESDREAWDSYVLAHPEGVAYHRFAWQDAVRRAYGFPAHYLLAEAEGQVRGVLPLIAFKQPFRSPRLVSLPYCDLGGVLADGRETASALVDAALRIAEQIGADGVEIRMTDEQGRMETPAAKVRMVLELPDSAERLLAGFKAKLRSQVKKPARDGLRAELGGVGLLAPFYRVFAENMRALGSPVHSRGWLDAVVAGYGAQCRVGLVTTADGTVAAGGIMLLHGRTVSIPWASTLRRYNSLNPNMLLYWTFLAYAADHGFRCFDFGRSTPDSGTFRFKRQWGARPVPIARVHYGVDGKSVRQTTPGGTARGVAGALWQKIPRPVCNRLGPVLRRCISL</sequence>
<evidence type="ECO:0000256" key="5">
    <source>
        <dbReference type="ARBA" id="ARBA00023315"/>
    </source>
</evidence>
<keyword evidence="5" id="KW-0012">Acyltransferase</keyword>
<dbReference type="PANTHER" id="PTHR36174:SF1">
    <property type="entry name" value="LIPID II:GLYCINE GLYCYLTRANSFERASE"/>
    <property type="match status" value="1"/>
</dbReference>
<dbReference type="InterPro" id="IPR016181">
    <property type="entry name" value="Acyl_CoA_acyltransferase"/>
</dbReference>
<dbReference type="GO" id="GO:0071555">
    <property type="term" value="P:cell wall organization"/>
    <property type="evidence" value="ECO:0007669"/>
    <property type="project" value="UniProtKB-KW"/>
</dbReference>
<dbReference type="OrthoDB" id="9773932at2"/>
<dbReference type="InterPro" id="IPR017469">
    <property type="entry name" value="PEP-CTERM_FemAB-rel"/>
</dbReference>
<comment type="similarity">
    <text evidence="1">Belongs to the FemABX family.</text>
</comment>
<keyword evidence="6" id="KW-0961">Cell wall biogenesis/degradation</keyword>
<dbReference type="RefSeq" id="WP_103115577.1">
    <property type="nucleotide sequence ID" value="NZ_PPFX01000020.1"/>
</dbReference>
<evidence type="ECO:0000259" key="7">
    <source>
        <dbReference type="Pfam" id="PF13480"/>
    </source>
</evidence>
<reference evidence="8 9" key="1">
    <citation type="journal article" date="2018" name="Genome Announc.">
        <title>Genome Sequence of Geothermobacter sp. HR-1 Iron Reducer from the Loihi Seamount.</title>
        <authorList>
            <person name="Smith H."/>
            <person name="Abuyen K."/>
            <person name="Tremblay J."/>
            <person name="Savalia P."/>
            <person name="Perez-Rodriguez I."/>
            <person name="Emerson D."/>
            <person name="Tully B."/>
            <person name="Amend J."/>
        </authorList>
    </citation>
    <scope>NUCLEOTIDE SEQUENCE [LARGE SCALE GENOMIC DNA]</scope>
    <source>
        <strain evidence="8 9">HR-1</strain>
    </source>
</reference>
<dbReference type="NCBIfam" id="TIGR03019">
    <property type="entry name" value="pepcterm_femAB"/>
    <property type="match status" value="1"/>
</dbReference>
<dbReference type="GO" id="GO:0009252">
    <property type="term" value="P:peptidoglycan biosynthetic process"/>
    <property type="evidence" value="ECO:0007669"/>
    <property type="project" value="UniProtKB-KW"/>
</dbReference>
<dbReference type="PROSITE" id="PS51191">
    <property type="entry name" value="FEMABX"/>
    <property type="match status" value="1"/>
</dbReference>
<dbReference type="SUPFAM" id="SSF55729">
    <property type="entry name" value="Acyl-CoA N-acyltransferases (Nat)"/>
    <property type="match status" value="2"/>
</dbReference>
<name>A0A2K2H9H6_9BACT</name>
<keyword evidence="2" id="KW-0808">Transferase</keyword>
<dbReference type="Pfam" id="PF13480">
    <property type="entry name" value="Acetyltransf_6"/>
    <property type="match status" value="1"/>
</dbReference>
<protein>
    <submittedName>
        <fullName evidence="8">Peptidoglycan bridge formation protein FemAB</fullName>
    </submittedName>
</protein>
<evidence type="ECO:0000256" key="1">
    <source>
        <dbReference type="ARBA" id="ARBA00009943"/>
    </source>
</evidence>
<evidence type="ECO:0000256" key="3">
    <source>
        <dbReference type="ARBA" id="ARBA00022960"/>
    </source>
</evidence>
<organism evidence="8 9">
    <name type="scientific">Geothermobacter hydrogeniphilus</name>
    <dbReference type="NCBI Taxonomy" id="1969733"/>
    <lineage>
        <taxon>Bacteria</taxon>
        <taxon>Pseudomonadati</taxon>
        <taxon>Thermodesulfobacteriota</taxon>
        <taxon>Desulfuromonadia</taxon>
        <taxon>Desulfuromonadales</taxon>
        <taxon>Geothermobacteraceae</taxon>
        <taxon>Geothermobacter</taxon>
    </lineage>
</organism>
<dbReference type="Proteomes" id="UP000236340">
    <property type="component" value="Unassembled WGS sequence"/>
</dbReference>
<comment type="caution">
    <text evidence="8">The sequence shown here is derived from an EMBL/GenBank/DDBJ whole genome shotgun (WGS) entry which is preliminary data.</text>
</comment>
<evidence type="ECO:0000256" key="6">
    <source>
        <dbReference type="ARBA" id="ARBA00023316"/>
    </source>
</evidence>
<evidence type="ECO:0000256" key="4">
    <source>
        <dbReference type="ARBA" id="ARBA00022984"/>
    </source>
</evidence>
<evidence type="ECO:0000313" key="9">
    <source>
        <dbReference type="Proteomes" id="UP000236340"/>
    </source>
</evidence>
<dbReference type="AlphaFoldDB" id="A0A2K2H9H6"/>
<dbReference type="Gene3D" id="3.40.630.30">
    <property type="match status" value="1"/>
</dbReference>
<accession>A0A2K2H9H6</accession>
<keyword evidence="3" id="KW-0133">Cell shape</keyword>
<dbReference type="PANTHER" id="PTHR36174">
    <property type="entry name" value="LIPID II:GLYCINE GLYCYLTRANSFERASE"/>
    <property type="match status" value="1"/>
</dbReference>
<proteinExistence type="inferred from homology"/>
<feature type="domain" description="BioF2-like acetyltransferase" evidence="7">
    <location>
        <begin position="149"/>
        <end position="284"/>
    </location>
</feature>
<dbReference type="InterPro" id="IPR003447">
    <property type="entry name" value="FEMABX"/>
</dbReference>
<evidence type="ECO:0000256" key="2">
    <source>
        <dbReference type="ARBA" id="ARBA00022679"/>
    </source>
</evidence>